<dbReference type="GO" id="GO:0000423">
    <property type="term" value="P:mitophagy"/>
    <property type="evidence" value="ECO:0007669"/>
    <property type="project" value="TreeGrafter"/>
</dbReference>
<dbReference type="GO" id="GO:1990316">
    <property type="term" value="C:Atg1/ULK1 kinase complex"/>
    <property type="evidence" value="ECO:0007669"/>
    <property type="project" value="InterPro"/>
</dbReference>
<evidence type="ECO:0000259" key="3">
    <source>
        <dbReference type="Pfam" id="PF10033"/>
    </source>
</evidence>
<feature type="non-terminal residue" evidence="4">
    <location>
        <position position="529"/>
    </location>
</feature>
<gene>
    <name evidence="4" type="ORF">Naga_100732g4</name>
</gene>
<dbReference type="GO" id="GO:0034727">
    <property type="term" value="P:piecemeal microautophagy of the nucleus"/>
    <property type="evidence" value="ECO:0007669"/>
    <property type="project" value="TreeGrafter"/>
</dbReference>
<organism evidence="4 5">
    <name type="scientific">Nannochloropsis gaditana</name>
    <dbReference type="NCBI Taxonomy" id="72520"/>
    <lineage>
        <taxon>Eukaryota</taxon>
        <taxon>Sar</taxon>
        <taxon>Stramenopiles</taxon>
        <taxon>Ochrophyta</taxon>
        <taxon>Eustigmatophyceae</taxon>
        <taxon>Eustigmatales</taxon>
        <taxon>Monodopsidaceae</taxon>
        <taxon>Nannochloropsis</taxon>
    </lineage>
</organism>
<feature type="compositionally biased region" description="Pro residues" evidence="2">
    <location>
        <begin position="496"/>
        <end position="507"/>
    </location>
</feature>
<keyword evidence="1" id="KW-0072">Autophagy</keyword>
<dbReference type="Gene3D" id="3.30.900.10">
    <property type="entry name" value="HORMA domain"/>
    <property type="match status" value="1"/>
</dbReference>
<dbReference type="InterPro" id="IPR018731">
    <property type="entry name" value="Atg13_N"/>
</dbReference>
<proteinExistence type="predicted"/>
<feature type="region of interest" description="Disordered" evidence="2">
    <location>
        <begin position="343"/>
        <end position="529"/>
    </location>
</feature>
<dbReference type="GO" id="GO:0034497">
    <property type="term" value="P:protein localization to phagophore assembly site"/>
    <property type="evidence" value="ECO:0007669"/>
    <property type="project" value="TreeGrafter"/>
</dbReference>
<feature type="compositionally biased region" description="Low complexity" evidence="2">
    <location>
        <begin position="403"/>
        <end position="426"/>
    </location>
</feature>
<feature type="compositionally biased region" description="Pro residues" evidence="2">
    <location>
        <begin position="392"/>
        <end position="402"/>
    </location>
</feature>
<evidence type="ECO:0000256" key="2">
    <source>
        <dbReference type="SAM" id="MobiDB-lite"/>
    </source>
</evidence>
<feature type="compositionally biased region" description="Pro residues" evidence="2">
    <location>
        <begin position="464"/>
        <end position="485"/>
    </location>
</feature>
<dbReference type="PANTHER" id="PTHR13430">
    <property type="match status" value="1"/>
</dbReference>
<evidence type="ECO:0000256" key="1">
    <source>
        <dbReference type="ARBA" id="ARBA00023006"/>
    </source>
</evidence>
<dbReference type="Pfam" id="PF10033">
    <property type="entry name" value="ATG13"/>
    <property type="match status" value="1"/>
</dbReference>
<dbReference type="OrthoDB" id="70161at2759"/>
<evidence type="ECO:0000313" key="4">
    <source>
        <dbReference type="EMBL" id="EWM23855.1"/>
    </source>
</evidence>
<sequence>MSGTNESIPQEWAFTMFEAMQKAAEIILRARTKDLKAGPERAYTATLPPHGHQSGSSNHGNVSSSSSRRFRLNLEVEEVSTVRRGLAAWKESLHTPLVLDLIFQGPPSPPLAGEREQVAETTGEEGSQDLLERWYIVFEPLTSSVSSPFRGSGGRQVEGGGFALQAQVKRAQKRLSVLLRTLYGFLRLMPSQEVVKQLAETGPGEERAFVFPAIHAGLANTLRQDMDTLLAGPEEGREGGAEGGVFESHRFPEVTTPFGVFRLNVAYRRSVSVFERVAAAAAAAAATCQAENGSVQSTAIYPNYVAPGEEEGREGWREGGATRAPPSTESGLAHALRDYAAEKRAAAGKKEAGRGEDKAGGQHRTPPPPASTQPASFSASGTRQREGHDRSYPPPRPSPHPSPSSNATSAPSSSSFPTSLPHASPSVFPPPPLHAAFAHEDYARHRSFSSFSSSSPFSSSPSPSQLPPSPFPPRDPSPTPPPPPAASRETYNAPPFGYPEPPPPPRPQGKARTASQEASVGKGGREGGK</sequence>
<name>W7TA04_9STRA</name>
<feature type="domain" description="Autophagy-related protein 13 N-terminal" evidence="3">
    <location>
        <begin position="22"/>
        <end position="271"/>
    </location>
</feature>
<dbReference type="GO" id="GO:0005829">
    <property type="term" value="C:cytosol"/>
    <property type="evidence" value="ECO:0007669"/>
    <property type="project" value="TreeGrafter"/>
</dbReference>
<feature type="compositionally biased region" description="Basic and acidic residues" evidence="2">
    <location>
        <begin position="343"/>
        <end position="360"/>
    </location>
</feature>
<protein>
    <submittedName>
        <fullName evidence="4">Autophagy-related protein 13</fullName>
    </submittedName>
</protein>
<feature type="region of interest" description="Disordered" evidence="2">
    <location>
        <begin position="42"/>
        <end position="67"/>
    </location>
</feature>
<feature type="region of interest" description="Disordered" evidence="2">
    <location>
        <begin position="309"/>
        <end position="331"/>
    </location>
</feature>
<feature type="compositionally biased region" description="Low complexity" evidence="2">
    <location>
        <begin position="50"/>
        <end position="67"/>
    </location>
</feature>
<comment type="caution">
    <text evidence="4">The sequence shown here is derived from an EMBL/GenBank/DDBJ whole genome shotgun (WGS) entry which is preliminary data.</text>
</comment>
<reference evidence="4 5" key="1">
    <citation type="journal article" date="2014" name="Mol. Plant">
        <title>Chromosome Scale Genome Assembly and Transcriptome Profiling of Nannochloropsis gaditana in Nitrogen Depletion.</title>
        <authorList>
            <person name="Corteggiani Carpinelli E."/>
            <person name="Telatin A."/>
            <person name="Vitulo N."/>
            <person name="Forcato C."/>
            <person name="D'Angelo M."/>
            <person name="Schiavon R."/>
            <person name="Vezzi A."/>
            <person name="Giacometti G.M."/>
            <person name="Morosinotto T."/>
            <person name="Valle G."/>
        </authorList>
    </citation>
    <scope>NUCLEOTIDE SEQUENCE [LARGE SCALE GENOMIC DNA]</scope>
    <source>
        <strain evidence="4 5">B-31</strain>
    </source>
</reference>
<keyword evidence="5" id="KW-1185">Reference proteome</keyword>
<dbReference type="InterPro" id="IPR040182">
    <property type="entry name" value="ATG13"/>
</dbReference>
<dbReference type="GO" id="GO:0000407">
    <property type="term" value="C:phagophore assembly site"/>
    <property type="evidence" value="ECO:0007669"/>
    <property type="project" value="TreeGrafter"/>
</dbReference>
<dbReference type="Proteomes" id="UP000019335">
    <property type="component" value="Chromosome 15"/>
</dbReference>
<dbReference type="PANTHER" id="PTHR13430:SF4">
    <property type="entry name" value="AUTOPHAGY-RELATED PROTEIN 13"/>
    <property type="match status" value="1"/>
</dbReference>
<dbReference type="AlphaFoldDB" id="W7TA04"/>
<evidence type="ECO:0000313" key="5">
    <source>
        <dbReference type="Proteomes" id="UP000019335"/>
    </source>
</evidence>
<dbReference type="InterPro" id="IPR036570">
    <property type="entry name" value="HORMA_dom_sf"/>
</dbReference>
<dbReference type="EMBL" id="AZIL01001423">
    <property type="protein sequence ID" value="EWM23855.1"/>
    <property type="molecule type" value="Genomic_DNA"/>
</dbReference>
<feature type="compositionally biased region" description="Low complexity" evidence="2">
    <location>
        <begin position="448"/>
        <end position="463"/>
    </location>
</feature>
<accession>W7TA04</accession>